<dbReference type="AlphaFoldDB" id="A0A1L9UD52"/>
<keyword evidence="4 7" id="KW-0862">Zinc</keyword>
<dbReference type="SUPFAM" id="SSF51735">
    <property type="entry name" value="NAD(P)-binding Rossmann-fold domains"/>
    <property type="match status" value="1"/>
</dbReference>
<dbReference type="STRING" id="767769.A0A1L9UD52"/>
<dbReference type="GO" id="GO:0008270">
    <property type="term" value="F:zinc ion binding"/>
    <property type="evidence" value="ECO:0007669"/>
    <property type="project" value="InterPro"/>
</dbReference>
<dbReference type="SUPFAM" id="SSF50129">
    <property type="entry name" value="GroES-like"/>
    <property type="match status" value="1"/>
</dbReference>
<reference evidence="10" key="1">
    <citation type="journal article" date="2017" name="Genome Biol.">
        <title>Comparative genomics reveals high biological diversity and specific adaptations in the industrially and medically important fungal genus Aspergillus.</title>
        <authorList>
            <person name="de Vries R.P."/>
            <person name="Riley R."/>
            <person name="Wiebenga A."/>
            <person name="Aguilar-Osorio G."/>
            <person name="Amillis S."/>
            <person name="Uchima C.A."/>
            <person name="Anderluh G."/>
            <person name="Asadollahi M."/>
            <person name="Askin M."/>
            <person name="Barry K."/>
            <person name="Battaglia E."/>
            <person name="Bayram O."/>
            <person name="Benocci T."/>
            <person name="Braus-Stromeyer S.A."/>
            <person name="Caldana C."/>
            <person name="Canovas D."/>
            <person name="Cerqueira G.C."/>
            <person name="Chen F."/>
            <person name="Chen W."/>
            <person name="Choi C."/>
            <person name="Clum A."/>
            <person name="Dos Santos R.A."/>
            <person name="Damasio A.R."/>
            <person name="Diallinas G."/>
            <person name="Emri T."/>
            <person name="Fekete E."/>
            <person name="Flipphi M."/>
            <person name="Freyberg S."/>
            <person name="Gallo A."/>
            <person name="Gournas C."/>
            <person name="Habgood R."/>
            <person name="Hainaut M."/>
            <person name="Harispe M.L."/>
            <person name="Henrissat B."/>
            <person name="Hilden K.S."/>
            <person name="Hope R."/>
            <person name="Hossain A."/>
            <person name="Karabika E."/>
            <person name="Karaffa L."/>
            <person name="Karanyi Z."/>
            <person name="Krasevec N."/>
            <person name="Kuo A."/>
            <person name="Kusch H."/>
            <person name="LaButti K."/>
            <person name="Lagendijk E.L."/>
            <person name="Lapidus A."/>
            <person name="Levasseur A."/>
            <person name="Lindquist E."/>
            <person name="Lipzen A."/>
            <person name="Logrieco A.F."/>
            <person name="MacCabe A."/>
            <person name="Maekelae M.R."/>
            <person name="Malavazi I."/>
            <person name="Melin P."/>
            <person name="Meyer V."/>
            <person name="Mielnichuk N."/>
            <person name="Miskei M."/>
            <person name="Molnar A.P."/>
            <person name="Mule G."/>
            <person name="Ngan C.Y."/>
            <person name="Orejas M."/>
            <person name="Orosz E."/>
            <person name="Ouedraogo J.P."/>
            <person name="Overkamp K.M."/>
            <person name="Park H.-S."/>
            <person name="Perrone G."/>
            <person name="Piumi F."/>
            <person name="Punt P.J."/>
            <person name="Ram A.F."/>
            <person name="Ramon A."/>
            <person name="Rauscher S."/>
            <person name="Record E."/>
            <person name="Riano-Pachon D.M."/>
            <person name="Robert V."/>
            <person name="Roehrig J."/>
            <person name="Ruller R."/>
            <person name="Salamov A."/>
            <person name="Salih N.S."/>
            <person name="Samson R.A."/>
            <person name="Sandor E."/>
            <person name="Sanguinetti M."/>
            <person name="Schuetze T."/>
            <person name="Sepcic K."/>
            <person name="Shelest E."/>
            <person name="Sherlock G."/>
            <person name="Sophianopoulou V."/>
            <person name="Squina F.M."/>
            <person name="Sun H."/>
            <person name="Susca A."/>
            <person name="Todd R.B."/>
            <person name="Tsang A."/>
            <person name="Unkles S.E."/>
            <person name="van de Wiele N."/>
            <person name="van Rossen-Uffink D."/>
            <person name="Oliveira J.V."/>
            <person name="Vesth T.C."/>
            <person name="Visser J."/>
            <person name="Yu J.-H."/>
            <person name="Zhou M."/>
            <person name="Andersen M.R."/>
            <person name="Archer D.B."/>
            <person name="Baker S.E."/>
            <person name="Benoit I."/>
            <person name="Brakhage A.A."/>
            <person name="Braus G.H."/>
            <person name="Fischer R."/>
            <person name="Frisvad J.C."/>
            <person name="Goldman G.H."/>
            <person name="Houbraken J."/>
            <person name="Oakley B."/>
            <person name="Pocsi I."/>
            <person name="Scazzocchio C."/>
            <person name="Seiboth B."/>
            <person name="vanKuyk P.A."/>
            <person name="Wortman J."/>
            <person name="Dyer P.S."/>
            <person name="Grigoriev I.V."/>
        </authorList>
    </citation>
    <scope>NUCLEOTIDE SEQUENCE [LARGE SCALE GENOMIC DNA]</scope>
    <source>
        <strain evidence="10">CBS 101740 / IMI 381727 / IBT 21946</strain>
    </source>
</reference>
<dbReference type="Proteomes" id="UP000184499">
    <property type="component" value="Unassembled WGS sequence"/>
</dbReference>
<comment type="cofactor">
    <cofactor evidence="1 7">
        <name>Zn(2+)</name>
        <dbReference type="ChEBI" id="CHEBI:29105"/>
    </cofactor>
</comment>
<keyword evidence="5" id="KW-0560">Oxidoreductase</keyword>
<name>A0A1L9UD52_ASPBC</name>
<dbReference type="EMBL" id="KV878688">
    <property type="protein sequence ID" value="OJJ69599.1"/>
    <property type="molecule type" value="Genomic_DNA"/>
</dbReference>
<evidence type="ECO:0000256" key="6">
    <source>
        <dbReference type="ARBA" id="ARBA00023027"/>
    </source>
</evidence>
<dbReference type="GO" id="GO:0005737">
    <property type="term" value="C:cytoplasm"/>
    <property type="evidence" value="ECO:0007669"/>
    <property type="project" value="TreeGrafter"/>
</dbReference>
<evidence type="ECO:0000256" key="3">
    <source>
        <dbReference type="ARBA" id="ARBA00022723"/>
    </source>
</evidence>
<evidence type="ECO:0000256" key="2">
    <source>
        <dbReference type="ARBA" id="ARBA00008072"/>
    </source>
</evidence>
<organism evidence="9 10">
    <name type="scientific">Aspergillus brasiliensis (strain CBS 101740 / IMI 381727 / IBT 21946)</name>
    <dbReference type="NCBI Taxonomy" id="767769"/>
    <lineage>
        <taxon>Eukaryota</taxon>
        <taxon>Fungi</taxon>
        <taxon>Dikarya</taxon>
        <taxon>Ascomycota</taxon>
        <taxon>Pezizomycotina</taxon>
        <taxon>Eurotiomycetes</taxon>
        <taxon>Eurotiomycetidae</taxon>
        <taxon>Eurotiales</taxon>
        <taxon>Aspergillaceae</taxon>
        <taxon>Aspergillus</taxon>
        <taxon>Aspergillus subgen. Circumdati</taxon>
    </lineage>
</organism>
<dbReference type="OMA" id="TCQHEDI"/>
<evidence type="ECO:0000259" key="8">
    <source>
        <dbReference type="SMART" id="SM00829"/>
    </source>
</evidence>
<proteinExistence type="inferred from homology"/>
<dbReference type="CDD" id="cd08296">
    <property type="entry name" value="CAD_like"/>
    <property type="match status" value="1"/>
</dbReference>
<dbReference type="Pfam" id="PF08240">
    <property type="entry name" value="ADH_N"/>
    <property type="match status" value="1"/>
</dbReference>
<keyword evidence="3 7" id="KW-0479">Metal-binding</keyword>
<keyword evidence="10" id="KW-1185">Reference proteome</keyword>
<dbReference type="Gene3D" id="3.90.180.10">
    <property type="entry name" value="Medium-chain alcohol dehydrogenases, catalytic domain"/>
    <property type="match status" value="1"/>
</dbReference>
<dbReference type="InterPro" id="IPR002328">
    <property type="entry name" value="ADH_Zn_CS"/>
</dbReference>
<evidence type="ECO:0000256" key="7">
    <source>
        <dbReference type="RuleBase" id="RU361277"/>
    </source>
</evidence>
<dbReference type="InterPro" id="IPR036291">
    <property type="entry name" value="NAD(P)-bd_dom_sf"/>
</dbReference>
<dbReference type="VEuPathDB" id="FungiDB:ASPBRDRAFT_131303"/>
<dbReference type="RefSeq" id="XP_067476848.1">
    <property type="nucleotide sequence ID" value="XM_067618319.1"/>
</dbReference>
<dbReference type="SMART" id="SM00829">
    <property type="entry name" value="PKS_ER"/>
    <property type="match status" value="1"/>
</dbReference>
<feature type="domain" description="Enoyl reductase (ER)" evidence="8">
    <location>
        <begin position="16"/>
        <end position="336"/>
    </location>
</feature>
<accession>A0A1L9UD52</accession>
<dbReference type="GO" id="GO:0004022">
    <property type="term" value="F:alcohol dehydrogenase (NAD+) activity"/>
    <property type="evidence" value="ECO:0007669"/>
    <property type="project" value="UniProtKB-ARBA"/>
</dbReference>
<keyword evidence="6" id="KW-0520">NAD</keyword>
<gene>
    <name evidence="9" type="ORF">ASPBRDRAFT_131303</name>
</gene>
<dbReference type="PANTHER" id="PTHR42940:SF7">
    <property type="entry name" value="ALCOHOL DEHYDROGENASE-LIKE N-TERMINAL DOMAIN-CONTAINING PROTEIN"/>
    <property type="match status" value="1"/>
</dbReference>
<sequence length="339" mass="35515">MSIPSTYKAWQVETAGEPLVLKDLALKRPGPGQILIKVLACGVCHSDASMANGEYGPVQNRVPGHETVGDVVAVGEGVTRFRGGERVGGPWHGGHDGTCRSCQRGQFQYCENEAINGLSQDGGYAQYALLRAEAVVRVPSDLDPAEVAPLLCAGVTVFNGIRKMRIEHGSVVAVQGVGGLGHLAIQYASKMGYKTVALSSGASKKAFAFELGAHDFIDIAVENPVDKLKAMGGAGLVVATAPNPKAIEPLTAALQPGGKLLILAAVGKVEVNTIDLIMAGASVHGWASGHALDSEEAIQFARDHGIKPMIEKFPLLDAPNALEHMLSGKVRFRAVLTMG</sequence>
<evidence type="ECO:0000313" key="10">
    <source>
        <dbReference type="Proteomes" id="UP000184499"/>
    </source>
</evidence>
<dbReference type="PROSITE" id="PS00059">
    <property type="entry name" value="ADH_ZINC"/>
    <property type="match status" value="1"/>
</dbReference>
<dbReference type="InterPro" id="IPR020843">
    <property type="entry name" value="ER"/>
</dbReference>
<evidence type="ECO:0000256" key="1">
    <source>
        <dbReference type="ARBA" id="ARBA00001947"/>
    </source>
</evidence>
<dbReference type="FunFam" id="3.40.50.720:FF:000039">
    <property type="entry name" value="Alcohol dehydrogenase AdhP"/>
    <property type="match status" value="1"/>
</dbReference>
<dbReference type="InterPro" id="IPR013154">
    <property type="entry name" value="ADH-like_N"/>
</dbReference>
<dbReference type="Pfam" id="PF00107">
    <property type="entry name" value="ADH_zinc_N"/>
    <property type="match status" value="1"/>
</dbReference>
<comment type="similarity">
    <text evidence="2 7">Belongs to the zinc-containing alcohol dehydrogenase family.</text>
</comment>
<protein>
    <recommendedName>
        <fullName evidence="8">Enoyl reductase (ER) domain-containing protein</fullName>
    </recommendedName>
</protein>
<dbReference type="InterPro" id="IPR011032">
    <property type="entry name" value="GroES-like_sf"/>
</dbReference>
<evidence type="ECO:0000313" key="9">
    <source>
        <dbReference type="EMBL" id="OJJ69599.1"/>
    </source>
</evidence>
<dbReference type="OrthoDB" id="1560166at2759"/>
<evidence type="ECO:0000256" key="4">
    <source>
        <dbReference type="ARBA" id="ARBA00022833"/>
    </source>
</evidence>
<dbReference type="GeneID" id="93570807"/>
<dbReference type="Gene3D" id="3.40.50.720">
    <property type="entry name" value="NAD(P)-binding Rossmann-like Domain"/>
    <property type="match status" value="1"/>
</dbReference>
<evidence type="ECO:0000256" key="5">
    <source>
        <dbReference type="ARBA" id="ARBA00023002"/>
    </source>
</evidence>
<dbReference type="InterPro" id="IPR013149">
    <property type="entry name" value="ADH-like_C"/>
</dbReference>
<dbReference type="PANTHER" id="PTHR42940">
    <property type="entry name" value="ALCOHOL DEHYDROGENASE 1-RELATED"/>
    <property type="match status" value="1"/>
</dbReference>